<dbReference type="STRING" id="1212491.LFA_0099"/>
<proteinExistence type="inferred from homology"/>
<dbReference type="GO" id="GO:0032153">
    <property type="term" value="C:cell division site"/>
    <property type="evidence" value="ECO:0007669"/>
    <property type="project" value="TreeGrafter"/>
</dbReference>
<evidence type="ECO:0000256" key="11">
    <source>
        <dbReference type="ARBA" id="ARBA00033158"/>
    </source>
</evidence>
<keyword evidence="8" id="KW-0131">Cell cycle</keyword>
<dbReference type="InterPro" id="IPR007838">
    <property type="entry name" value="Cell_div_ZapA-like"/>
</dbReference>
<dbReference type="EMBL" id="LN614827">
    <property type="protein sequence ID" value="CEG55581.1"/>
    <property type="molecule type" value="Genomic_DNA"/>
</dbReference>
<accession>A0A098G0U5</accession>
<gene>
    <name evidence="12" type="primary">zapA</name>
    <name evidence="12" type="ORF">LFA_0099</name>
</gene>
<dbReference type="Pfam" id="PF05164">
    <property type="entry name" value="ZapA"/>
    <property type="match status" value="1"/>
</dbReference>
<dbReference type="GO" id="GO:0000921">
    <property type="term" value="P:septin ring assembly"/>
    <property type="evidence" value="ECO:0007669"/>
    <property type="project" value="TreeGrafter"/>
</dbReference>
<evidence type="ECO:0000313" key="13">
    <source>
        <dbReference type="Proteomes" id="UP000032430"/>
    </source>
</evidence>
<name>A0A098G0U5_9GAMM</name>
<dbReference type="GO" id="GO:0005829">
    <property type="term" value="C:cytosol"/>
    <property type="evidence" value="ECO:0007669"/>
    <property type="project" value="TreeGrafter"/>
</dbReference>
<dbReference type="AlphaFoldDB" id="A0A098G0U5"/>
<dbReference type="PANTHER" id="PTHR34981:SF1">
    <property type="entry name" value="CELL DIVISION PROTEIN ZAPA"/>
    <property type="match status" value="1"/>
</dbReference>
<dbReference type="InterPro" id="IPR042233">
    <property type="entry name" value="Cell_div_ZapA_N"/>
</dbReference>
<dbReference type="SUPFAM" id="SSF102829">
    <property type="entry name" value="Cell division protein ZapA-like"/>
    <property type="match status" value="1"/>
</dbReference>
<dbReference type="Gene3D" id="1.20.5.50">
    <property type="match status" value="1"/>
</dbReference>
<keyword evidence="13" id="KW-1185">Reference proteome</keyword>
<evidence type="ECO:0000256" key="5">
    <source>
        <dbReference type="ARBA" id="ARBA00022618"/>
    </source>
</evidence>
<dbReference type="KEGG" id="lfa:LFA_0099"/>
<keyword evidence="4" id="KW-0963">Cytoplasm</keyword>
<comment type="function">
    <text evidence="9">Activator of cell division through the inhibition of FtsZ GTPase activity, therefore promoting FtsZ assembly into bundles of protofilaments necessary for the formation of the division Z ring. It is recruited early at mid-cell but it is not essential for cell division.</text>
</comment>
<dbReference type="Gene3D" id="3.30.160.880">
    <property type="entry name" value="Cell division protein ZapA protomer, N-terminal domain"/>
    <property type="match status" value="1"/>
</dbReference>
<dbReference type="InterPro" id="IPR036192">
    <property type="entry name" value="Cell_div_ZapA-like_sf"/>
</dbReference>
<evidence type="ECO:0000256" key="9">
    <source>
        <dbReference type="ARBA" id="ARBA00024910"/>
    </source>
</evidence>
<evidence type="ECO:0000256" key="3">
    <source>
        <dbReference type="ARBA" id="ARBA00015195"/>
    </source>
</evidence>
<comment type="similarity">
    <text evidence="2">Belongs to the ZapA family. Type 1 subfamily.</text>
</comment>
<protein>
    <recommendedName>
        <fullName evidence="3">Cell division protein ZapA</fullName>
    </recommendedName>
    <alternativeName>
        <fullName evidence="11">Z ring-associated protein ZapA</fullName>
    </alternativeName>
</protein>
<dbReference type="Proteomes" id="UP000032430">
    <property type="component" value="Chromosome I"/>
</dbReference>
<comment type="subcellular location">
    <subcellularLocation>
        <location evidence="1">Cytoplasm</location>
    </subcellularLocation>
</comment>
<comment type="subunit">
    <text evidence="10">Homodimer. Interacts with FtsZ.</text>
</comment>
<dbReference type="GO" id="GO:0000917">
    <property type="term" value="P:division septum assembly"/>
    <property type="evidence" value="ECO:0007669"/>
    <property type="project" value="UniProtKB-KW"/>
</dbReference>
<evidence type="ECO:0000256" key="10">
    <source>
        <dbReference type="ARBA" id="ARBA00026068"/>
    </source>
</evidence>
<evidence type="ECO:0000256" key="6">
    <source>
        <dbReference type="ARBA" id="ARBA00023054"/>
    </source>
</evidence>
<evidence type="ECO:0000256" key="7">
    <source>
        <dbReference type="ARBA" id="ARBA00023210"/>
    </source>
</evidence>
<keyword evidence="5 12" id="KW-0132">Cell division</keyword>
<evidence type="ECO:0000313" key="12">
    <source>
        <dbReference type="EMBL" id="CEG55581.1"/>
    </source>
</evidence>
<dbReference type="GO" id="GO:0043093">
    <property type="term" value="P:FtsZ-dependent cytokinesis"/>
    <property type="evidence" value="ECO:0007669"/>
    <property type="project" value="TreeGrafter"/>
</dbReference>
<sequence>MTNLKSCKVKILNKTYELKCPEGEEANLFQAAQKLSDQMQSTKSKFKKLDDYKVLLLAALDISHELIICKNAQEHQRFQVTQFITSLESKINKTVGGSEGDTIPQTD</sequence>
<dbReference type="RefSeq" id="WP_045094439.1">
    <property type="nucleotide sequence ID" value="NZ_LN614827.1"/>
</dbReference>
<keyword evidence="7" id="KW-0717">Septation</keyword>
<keyword evidence="6" id="KW-0175">Coiled coil</keyword>
<dbReference type="HOGENOM" id="CLU_116623_2_0_6"/>
<organism evidence="12 13">
    <name type="scientific">Legionella fallonii LLAP-10</name>
    <dbReference type="NCBI Taxonomy" id="1212491"/>
    <lineage>
        <taxon>Bacteria</taxon>
        <taxon>Pseudomonadati</taxon>
        <taxon>Pseudomonadota</taxon>
        <taxon>Gammaproteobacteria</taxon>
        <taxon>Legionellales</taxon>
        <taxon>Legionellaceae</taxon>
        <taxon>Legionella</taxon>
    </lineage>
</organism>
<evidence type="ECO:0000256" key="2">
    <source>
        <dbReference type="ARBA" id="ARBA00010074"/>
    </source>
</evidence>
<evidence type="ECO:0000256" key="8">
    <source>
        <dbReference type="ARBA" id="ARBA00023306"/>
    </source>
</evidence>
<evidence type="ECO:0000256" key="1">
    <source>
        <dbReference type="ARBA" id="ARBA00004496"/>
    </source>
</evidence>
<dbReference type="PANTHER" id="PTHR34981">
    <property type="entry name" value="CELL DIVISION PROTEIN ZAPA"/>
    <property type="match status" value="1"/>
</dbReference>
<evidence type="ECO:0000256" key="4">
    <source>
        <dbReference type="ARBA" id="ARBA00022490"/>
    </source>
</evidence>
<dbReference type="GO" id="GO:0030428">
    <property type="term" value="C:cell septum"/>
    <property type="evidence" value="ECO:0007669"/>
    <property type="project" value="TreeGrafter"/>
</dbReference>
<reference evidence="13" key="1">
    <citation type="submission" date="2014-09" db="EMBL/GenBank/DDBJ databases">
        <authorList>
            <person name="Gomez-Valero L."/>
        </authorList>
    </citation>
    <scope>NUCLEOTIDE SEQUENCE [LARGE SCALE GENOMIC DNA]</scope>
    <source>
        <strain evidence="13">ATCC700992</strain>
    </source>
</reference>
<dbReference type="OrthoDB" id="5772359at2"/>